<dbReference type="Pfam" id="PF08238">
    <property type="entry name" value="Sel1"/>
    <property type="match status" value="2"/>
</dbReference>
<dbReference type="Proteomes" id="UP000663929">
    <property type="component" value="Chromosome"/>
</dbReference>
<dbReference type="SUPFAM" id="SSF81901">
    <property type="entry name" value="HCP-like"/>
    <property type="match status" value="1"/>
</dbReference>
<dbReference type="PROSITE" id="PS51257">
    <property type="entry name" value="PROKAR_LIPOPROTEIN"/>
    <property type="match status" value="1"/>
</dbReference>
<organism evidence="2 3">
    <name type="scientific">Sulfidibacter corallicola</name>
    <dbReference type="NCBI Taxonomy" id="2818388"/>
    <lineage>
        <taxon>Bacteria</taxon>
        <taxon>Pseudomonadati</taxon>
        <taxon>Acidobacteriota</taxon>
        <taxon>Holophagae</taxon>
        <taxon>Acanthopleuribacterales</taxon>
        <taxon>Acanthopleuribacteraceae</taxon>
        <taxon>Sulfidibacter</taxon>
    </lineage>
</organism>
<accession>A0A8A4TM21</accession>
<dbReference type="Gene3D" id="1.25.40.10">
    <property type="entry name" value="Tetratricopeptide repeat domain"/>
    <property type="match status" value="1"/>
</dbReference>
<evidence type="ECO:0000313" key="2">
    <source>
        <dbReference type="EMBL" id="QTD50254.1"/>
    </source>
</evidence>
<dbReference type="PANTHER" id="PTHR11102">
    <property type="entry name" value="SEL-1-LIKE PROTEIN"/>
    <property type="match status" value="1"/>
</dbReference>
<dbReference type="InterPro" id="IPR006597">
    <property type="entry name" value="Sel1-like"/>
</dbReference>
<reference evidence="2" key="1">
    <citation type="submission" date="2021-03" db="EMBL/GenBank/DDBJ databases">
        <title>Acanthopleuribacteraceae sp. M133.</title>
        <authorList>
            <person name="Wang G."/>
        </authorList>
    </citation>
    <scope>NUCLEOTIDE SEQUENCE</scope>
    <source>
        <strain evidence="2">M133</strain>
    </source>
</reference>
<evidence type="ECO:0000256" key="1">
    <source>
        <dbReference type="SAM" id="MobiDB-lite"/>
    </source>
</evidence>
<feature type="compositionally biased region" description="Basic and acidic residues" evidence="1">
    <location>
        <begin position="182"/>
        <end position="193"/>
    </location>
</feature>
<gene>
    <name evidence="2" type="ORF">J3U87_32110</name>
</gene>
<protein>
    <submittedName>
        <fullName evidence="2">Sel1 repeat family protein</fullName>
    </submittedName>
</protein>
<feature type="region of interest" description="Disordered" evidence="1">
    <location>
        <begin position="182"/>
        <end position="202"/>
    </location>
</feature>
<dbReference type="PANTHER" id="PTHR11102:SF160">
    <property type="entry name" value="ERAD-ASSOCIATED E3 UBIQUITIN-PROTEIN LIGASE COMPONENT HRD3"/>
    <property type="match status" value="1"/>
</dbReference>
<name>A0A8A4TM21_SULCO</name>
<proteinExistence type="predicted"/>
<dbReference type="AlphaFoldDB" id="A0A8A4TM21"/>
<dbReference type="SMART" id="SM00671">
    <property type="entry name" value="SEL1"/>
    <property type="match status" value="2"/>
</dbReference>
<sequence>MKHAPSLILLCLLGGCAGLNPNPGERSADVFWDRYEHQKALEIIRPRAEEGIPWAQLRLGVAYELGKGVEQDHEEALRWYKKVAVQNESGPWANGLTVGAVGRAGYFNQNSDAMVAQFQIANIYLKGEGVPKDLTKAYLWANHVFKASAGHDVFFCCEFSGGRYIMQVHIKETLEQTEREMTAEQREKARDLAARWQPNTDP</sequence>
<dbReference type="RefSeq" id="WP_237379884.1">
    <property type="nucleotide sequence ID" value="NZ_CP071793.1"/>
</dbReference>
<evidence type="ECO:0000313" key="3">
    <source>
        <dbReference type="Proteomes" id="UP000663929"/>
    </source>
</evidence>
<keyword evidence="3" id="KW-1185">Reference proteome</keyword>
<dbReference type="InterPro" id="IPR050767">
    <property type="entry name" value="Sel1_AlgK"/>
</dbReference>
<dbReference type="KEGG" id="scor:J3U87_32110"/>
<dbReference type="EMBL" id="CP071793">
    <property type="protein sequence ID" value="QTD50254.1"/>
    <property type="molecule type" value="Genomic_DNA"/>
</dbReference>
<dbReference type="InterPro" id="IPR011990">
    <property type="entry name" value="TPR-like_helical_dom_sf"/>
</dbReference>